<name>A0A370LD86_9HYPH</name>
<dbReference type="Proteomes" id="UP000255207">
    <property type="component" value="Unassembled WGS sequence"/>
</dbReference>
<sequence>MSQDSTSQDSTSQDSTSHDTHDHRDPAAARAANLVKLGQMASQIADFFKSYPEDQAVPAIADHINQSWGRRMRGDFLATYHAEHPDLPPLVRKAIALVRPPSPGV</sequence>
<feature type="region of interest" description="Disordered" evidence="1">
    <location>
        <begin position="1"/>
        <end position="28"/>
    </location>
</feature>
<feature type="compositionally biased region" description="Basic and acidic residues" evidence="1">
    <location>
        <begin position="16"/>
        <end position="27"/>
    </location>
</feature>
<evidence type="ECO:0000313" key="3">
    <source>
        <dbReference type="Proteomes" id="UP000255207"/>
    </source>
</evidence>
<evidence type="ECO:0000313" key="2">
    <source>
        <dbReference type="EMBL" id="RDJ29838.1"/>
    </source>
</evidence>
<dbReference type="Pfam" id="PF11390">
    <property type="entry name" value="FdsD"/>
    <property type="match status" value="1"/>
</dbReference>
<accession>A0A370LD86</accession>
<dbReference type="OrthoDB" id="7409377at2"/>
<gene>
    <name evidence="2" type="ORF">DWE98_04740</name>
</gene>
<evidence type="ECO:0000256" key="1">
    <source>
        <dbReference type="SAM" id="MobiDB-lite"/>
    </source>
</evidence>
<dbReference type="AlphaFoldDB" id="A0A370LD86"/>
<feature type="compositionally biased region" description="Low complexity" evidence="1">
    <location>
        <begin position="1"/>
        <end position="15"/>
    </location>
</feature>
<reference evidence="3" key="1">
    <citation type="submission" date="2018-07" db="EMBL/GenBank/DDBJ databases">
        <authorList>
            <person name="Safronova V.I."/>
            <person name="Chirak E.R."/>
            <person name="Sazanova A.L."/>
        </authorList>
    </citation>
    <scope>NUCLEOTIDE SEQUENCE [LARGE SCALE GENOMIC DNA]</scope>
    <source>
        <strain evidence="3">RCAM04685</strain>
    </source>
</reference>
<protein>
    <submittedName>
        <fullName evidence="2">Formate dehydrogenase</fullName>
    </submittedName>
</protein>
<proteinExistence type="predicted"/>
<dbReference type="RefSeq" id="WP_114827950.1">
    <property type="nucleotide sequence ID" value="NZ_QQTO01000019.1"/>
</dbReference>
<organism evidence="2 3">
    <name type="scientific">Bosea caraganae</name>
    <dbReference type="NCBI Taxonomy" id="2763117"/>
    <lineage>
        <taxon>Bacteria</taxon>
        <taxon>Pseudomonadati</taxon>
        <taxon>Pseudomonadota</taxon>
        <taxon>Alphaproteobacteria</taxon>
        <taxon>Hyphomicrobiales</taxon>
        <taxon>Boseaceae</taxon>
        <taxon>Bosea</taxon>
    </lineage>
</organism>
<dbReference type="InterPro" id="IPR021074">
    <property type="entry name" value="Formate_DH_dsu"/>
</dbReference>
<comment type="caution">
    <text evidence="2">The sequence shown here is derived from an EMBL/GenBank/DDBJ whole genome shotgun (WGS) entry which is preliminary data.</text>
</comment>
<dbReference type="EMBL" id="QQTP01000001">
    <property type="protein sequence ID" value="RDJ29838.1"/>
    <property type="molecule type" value="Genomic_DNA"/>
</dbReference>
<keyword evidence="3" id="KW-1185">Reference proteome</keyword>